<dbReference type="EMBL" id="JACRAF010000037">
    <property type="protein sequence ID" value="MBI4922737.1"/>
    <property type="molecule type" value="Genomic_DNA"/>
</dbReference>
<organism evidence="2 3">
    <name type="scientific">Devosia nanyangense</name>
    <dbReference type="NCBI Taxonomy" id="1228055"/>
    <lineage>
        <taxon>Bacteria</taxon>
        <taxon>Pseudomonadati</taxon>
        <taxon>Pseudomonadota</taxon>
        <taxon>Alphaproteobacteria</taxon>
        <taxon>Hyphomicrobiales</taxon>
        <taxon>Devosiaceae</taxon>
        <taxon>Devosia</taxon>
    </lineage>
</organism>
<gene>
    <name evidence="2" type="ORF">HY834_13400</name>
</gene>
<dbReference type="Pfam" id="PF07812">
    <property type="entry name" value="TfuA"/>
    <property type="match status" value="1"/>
</dbReference>
<name>A0A933L466_9HYPH</name>
<protein>
    <recommendedName>
        <fullName evidence="1">TfuA-like core domain-containing protein</fullName>
    </recommendedName>
</protein>
<dbReference type="Proteomes" id="UP000782610">
    <property type="component" value="Unassembled WGS sequence"/>
</dbReference>
<evidence type="ECO:0000313" key="2">
    <source>
        <dbReference type="EMBL" id="MBI4922737.1"/>
    </source>
</evidence>
<feature type="domain" description="TfuA-like core" evidence="1">
    <location>
        <begin position="46"/>
        <end position="165"/>
    </location>
</feature>
<dbReference type="AlphaFoldDB" id="A0A933L466"/>
<accession>A0A933L466</accession>
<dbReference type="InterPro" id="IPR012924">
    <property type="entry name" value="TfuA_core"/>
</dbReference>
<evidence type="ECO:0000313" key="3">
    <source>
        <dbReference type="Proteomes" id="UP000782610"/>
    </source>
</evidence>
<reference evidence="2" key="1">
    <citation type="submission" date="2020-07" db="EMBL/GenBank/DDBJ databases">
        <title>Huge and variable diversity of episymbiotic CPR bacteria and DPANN archaea in groundwater ecosystems.</title>
        <authorList>
            <person name="He C.Y."/>
            <person name="Keren R."/>
            <person name="Whittaker M."/>
            <person name="Farag I.F."/>
            <person name="Doudna J."/>
            <person name="Cate J.H.D."/>
            <person name="Banfield J.F."/>
        </authorList>
    </citation>
    <scope>NUCLEOTIDE SEQUENCE</scope>
    <source>
        <strain evidence="2">NC_groundwater_1586_Pr3_B-0.1um_66_15</strain>
    </source>
</reference>
<proteinExistence type="predicted"/>
<comment type="caution">
    <text evidence="2">The sequence shown here is derived from an EMBL/GenBank/DDBJ whole genome shotgun (WGS) entry which is preliminary data.</text>
</comment>
<evidence type="ECO:0000259" key="1">
    <source>
        <dbReference type="Pfam" id="PF07812"/>
    </source>
</evidence>
<sequence length="231" mass="24779">MKVLFAGSSLYGSSVDVSGLDVRAPARQGDILAAVNEGARAVGLIDGEFGQHAAVWHKEILFALDRGVAVFGASSMGALRAAECATFGMVPVGVIANAYLDGRLDDDAAVALLMAPAEMGSFPISEPLVDAEATLDRMLALRALSVRQHAALLQRARALHFSKRTEEAMFEGEPDALLSAYRTEHVSQKRSDAELLVAILRLFDPSLPRERPAFQLAQSPYWTGIFAGRAR</sequence>